<dbReference type="InterPro" id="IPR044798">
    <property type="entry name" value="EAF1A/B"/>
</dbReference>
<dbReference type="PANTHER" id="PTHR46774:SF3">
    <property type="entry name" value="CHROMATIN MODIFICATION-RELATED PROTEIN EAF1 A-RELATED"/>
    <property type="match status" value="1"/>
</dbReference>
<dbReference type="AlphaFoldDB" id="A0AAV9CI57"/>
<organism evidence="1 2">
    <name type="scientific">Acorus calamus</name>
    <name type="common">Sweet flag</name>
    <dbReference type="NCBI Taxonomy" id="4465"/>
    <lineage>
        <taxon>Eukaryota</taxon>
        <taxon>Viridiplantae</taxon>
        <taxon>Streptophyta</taxon>
        <taxon>Embryophyta</taxon>
        <taxon>Tracheophyta</taxon>
        <taxon>Spermatophyta</taxon>
        <taxon>Magnoliopsida</taxon>
        <taxon>Liliopsida</taxon>
        <taxon>Acoraceae</taxon>
        <taxon>Acorus</taxon>
    </lineage>
</organism>
<dbReference type="EMBL" id="JAUJYO010000019">
    <property type="protein sequence ID" value="KAK1288369.1"/>
    <property type="molecule type" value="Genomic_DNA"/>
</dbReference>
<accession>A0AAV9CI57</accession>
<name>A0AAV9CI57_ACOCL</name>
<proteinExistence type="predicted"/>
<dbReference type="GO" id="GO:0035267">
    <property type="term" value="C:NuA4 histone acetyltransferase complex"/>
    <property type="evidence" value="ECO:0007669"/>
    <property type="project" value="InterPro"/>
</dbReference>
<sequence length="256" mass="28594">MVATEDLARRLRESCEKGRVLSPIRRVVSGPPSRRRNTIQSLALRGQQVNLLGLDSLDVDKDIKGNFLIPTGSRAIRKSSRLGFVMLKTAGPPWSQGTLKCKDKEYVYANAQLPIEKYAVRFLEYDHSADGATVAEAQTTLERMSDLGNLSMSWADLLSEDNLFYTVLSGAMELLYRTSIDSHTNSVDIFKAWPNIVGVNEVVSCDPTSVPWKQEYPPLGSLPYGCDELAIDLAWIDHLGFHRKLVWIAMGYDLSL</sequence>
<reference evidence="1" key="2">
    <citation type="submission" date="2023-06" db="EMBL/GenBank/DDBJ databases">
        <authorList>
            <person name="Ma L."/>
            <person name="Liu K.-W."/>
            <person name="Li Z."/>
            <person name="Hsiao Y.-Y."/>
            <person name="Qi Y."/>
            <person name="Fu T."/>
            <person name="Tang G."/>
            <person name="Zhang D."/>
            <person name="Sun W.-H."/>
            <person name="Liu D.-K."/>
            <person name="Li Y."/>
            <person name="Chen G.-Z."/>
            <person name="Liu X.-D."/>
            <person name="Liao X.-Y."/>
            <person name="Jiang Y.-T."/>
            <person name="Yu X."/>
            <person name="Hao Y."/>
            <person name="Huang J."/>
            <person name="Zhao X.-W."/>
            <person name="Ke S."/>
            <person name="Chen Y.-Y."/>
            <person name="Wu W.-L."/>
            <person name="Hsu J.-L."/>
            <person name="Lin Y.-F."/>
            <person name="Huang M.-D."/>
            <person name="Li C.-Y."/>
            <person name="Huang L."/>
            <person name="Wang Z.-W."/>
            <person name="Zhao X."/>
            <person name="Zhong W.-Y."/>
            <person name="Peng D.-H."/>
            <person name="Ahmad S."/>
            <person name="Lan S."/>
            <person name="Zhang J.-S."/>
            <person name="Tsai W.-C."/>
            <person name="Van De Peer Y."/>
            <person name="Liu Z.-J."/>
        </authorList>
    </citation>
    <scope>NUCLEOTIDE SEQUENCE</scope>
    <source>
        <strain evidence="1">CP</strain>
        <tissue evidence="1">Leaves</tissue>
    </source>
</reference>
<evidence type="ECO:0000313" key="1">
    <source>
        <dbReference type="EMBL" id="KAK1288369.1"/>
    </source>
</evidence>
<gene>
    <name evidence="1" type="ORF">QJS10_CPB19g01419</name>
</gene>
<reference evidence="1" key="1">
    <citation type="journal article" date="2023" name="Nat. Commun.">
        <title>Diploid and tetraploid genomes of Acorus and the evolution of monocots.</title>
        <authorList>
            <person name="Ma L."/>
            <person name="Liu K.W."/>
            <person name="Li Z."/>
            <person name="Hsiao Y.Y."/>
            <person name="Qi Y."/>
            <person name="Fu T."/>
            <person name="Tang G.D."/>
            <person name="Zhang D."/>
            <person name="Sun W.H."/>
            <person name="Liu D.K."/>
            <person name="Li Y."/>
            <person name="Chen G.Z."/>
            <person name="Liu X.D."/>
            <person name="Liao X.Y."/>
            <person name="Jiang Y.T."/>
            <person name="Yu X."/>
            <person name="Hao Y."/>
            <person name="Huang J."/>
            <person name="Zhao X.W."/>
            <person name="Ke S."/>
            <person name="Chen Y.Y."/>
            <person name="Wu W.L."/>
            <person name="Hsu J.L."/>
            <person name="Lin Y.F."/>
            <person name="Huang M.D."/>
            <person name="Li C.Y."/>
            <person name="Huang L."/>
            <person name="Wang Z.W."/>
            <person name="Zhao X."/>
            <person name="Zhong W.Y."/>
            <person name="Peng D.H."/>
            <person name="Ahmad S."/>
            <person name="Lan S."/>
            <person name="Zhang J.S."/>
            <person name="Tsai W.C."/>
            <person name="Van de Peer Y."/>
            <person name="Liu Z.J."/>
        </authorList>
    </citation>
    <scope>NUCLEOTIDE SEQUENCE</scope>
    <source>
        <strain evidence="1">CP</strain>
    </source>
</reference>
<dbReference type="PANTHER" id="PTHR46774">
    <property type="entry name" value="CHROMATIN MODIFICATION-RELATED PROTEIN EAF1 A-RELATED"/>
    <property type="match status" value="1"/>
</dbReference>
<evidence type="ECO:0000313" key="2">
    <source>
        <dbReference type="Proteomes" id="UP001180020"/>
    </source>
</evidence>
<protein>
    <submittedName>
        <fullName evidence="1">Uncharacterized protein</fullName>
    </submittedName>
</protein>
<comment type="caution">
    <text evidence="1">The sequence shown here is derived from an EMBL/GenBank/DDBJ whole genome shotgun (WGS) entry which is preliminary data.</text>
</comment>
<dbReference type="Proteomes" id="UP001180020">
    <property type="component" value="Unassembled WGS sequence"/>
</dbReference>
<keyword evidence="2" id="KW-1185">Reference proteome</keyword>